<feature type="transmembrane region" description="Helical" evidence="5">
    <location>
        <begin position="259"/>
        <end position="285"/>
    </location>
</feature>
<dbReference type="Gene3D" id="1.20.1720.10">
    <property type="entry name" value="Multidrug resistance protein D"/>
    <property type="match status" value="2"/>
</dbReference>
<feature type="transmembrane region" description="Helical" evidence="5">
    <location>
        <begin position="38"/>
        <end position="54"/>
    </location>
</feature>
<dbReference type="AlphaFoldDB" id="A0A1I3E1N6"/>
<keyword evidence="2 5" id="KW-0812">Transmembrane</keyword>
<dbReference type="GO" id="GO:0005886">
    <property type="term" value="C:plasma membrane"/>
    <property type="evidence" value="ECO:0007669"/>
    <property type="project" value="UniProtKB-SubCell"/>
</dbReference>
<organism evidence="7 8">
    <name type="scientific">Nocardioides psychrotolerans</name>
    <dbReference type="NCBI Taxonomy" id="1005945"/>
    <lineage>
        <taxon>Bacteria</taxon>
        <taxon>Bacillati</taxon>
        <taxon>Actinomycetota</taxon>
        <taxon>Actinomycetes</taxon>
        <taxon>Propionibacteriales</taxon>
        <taxon>Nocardioidaceae</taxon>
        <taxon>Nocardioides</taxon>
    </lineage>
</organism>
<keyword evidence="3 5" id="KW-1133">Transmembrane helix</keyword>
<feature type="transmembrane region" description="Helical" evidence="5">
    <location>
        <begin position="124"/>
        <end position="146"/>
    </location>
</feature>
<feature type="domain" description="Major facilitator superfamily (MFS) profile" evidence="6">
    <location>
        <begin position="1"/>
        <end position="440"/>
    </location>
</feature>
<evidence type="ECO:0000256" key="5">
    <source>
        <dbReference type="SAM" id="Phobius"/>
    </source>
</evidence>
<dbReference type="CDD" id="cd17321">
    <property type="entry name" value="MFS_MMR_MDR_like"/>
    <property type="match status" value="1"/>
</dbReference>
<dbReference type="InterPro" id="IPR011701">
    <property type="entry name" value="MFS"/>
</dbReference>
<feature type="transmembrane region" description="Helical" evidence="5">
    <location>
        <begin position="325"/>
        <end position="345"/>
    </location>
</feature>
<feature type="transmembrane region" description="Helical" evidence="5">
    <location>
        <begin position="191"/>
        <end position="209"/>
    </location>
</feature>
<dbReference type="PROSITE" id="PS50850">
    <property type="entry name" value="MFS"/>
    <property type="match status" value="1"/>
</dbReference>
<comment type="subcellular location">
    <subcellularLocation>
        <location evidence="1">Cell membrane</location>
        <topology evidence="1">Multi-pass membrane protein</topology>
    </subcellularLocation>
</comment>
<accession>A0A1I3E1N6</accession>
<dbReference type="SUPFAM" id="SSF103473">
    <property type="entry name" value="MFS general substrate transporter"/>
    <property type="match status" value="1"/>
</dbReference>
<name>A0A1I3E1N6_9ACTN</name>
<dbReference type="Pfam" id="PF07690">
    <property type="entry name" value="MFS_1"/>
    <property type="match status" value="1"/>
</dbReference>
<dbReference type="EMBL" id="FOQG01000003">
    <property type="protein sequence ID" value="SFH92748.1"/>
    <property type="molecule type" value="Genomic_DNA"/>
</dbReference>
<feature type="transmembrane region" description="Helical" evidence="5">
    <location>
        <begin position="96"/>
        <end position="117"/>
    </location>
</feature>
<feature type="transmembrane region" description="Helical" evidence="5">
    <location>
        <begin position="434"/>
        <end position="457"/>
    </location>
</feature>
<evidence type="ECO:0000256" key="1">
    <source>
        <dbReference type="ARBA" id="ARBA00004651"/>
    </source>
</evidence>
<keyword evidence="4 5" id="KW-0472">Membrane</keyword>
<evidence type="ECO:0000256" key="3">
    <source>
        <dbReference type="ARBA" id="ARBA00022989"/>
    </source>
</evidence>
<feature type="transmembrane region" description="Helical" evidence="5">
    <location>
        <begin position="215"/>
        <end position="238"/>
    </location>
</feature>
<dbReference type="PANTHER" id="PTHR42718:SF39">
    <property type="entry name" value="ACTINORHODIN TRANSPORTER-RELATED"/>
    <property type="match status" value="1"/>
</dbReference>
<evidence type="ECO:0000313" key="7">
    <source>
        <dbReference type="EMBL" id="SFH92748.1"/>
    </source>
</evidence>
<reference evidence="7 8" key="1">
    <citation type="submission" date="2016-10" db="EMBL/GenBank/DDBJ databases">
        <authorList>
            <person name="de Groot N.N."/>
        </authorList>
    </citation>
    <scope>NUCLEOTIDE SEQUENCE [LARGE SCALE GENOMIC DNA]</scope>
    <source>
        <strain evidence="7 8">CGMCC 1.11156</strain>
    </source>
</reference>
<protein>
    <submittedName>
        <fullName evidence="7">Drug resistance transporter, EmrB/QacA subfamily</fullName>
    </submittedName>
</protein>
<feature type="transmembrane region" description="Helical" evidence="5">
    <location>
        <begin position="392"/>
        <end position="414"/>
    </location>
</feature>
<sequence length="477" mass="49093">MLVLFMATFMDLLDTTIVNVALPSIQADLEASSAQLEWIVSGYVLAFAVVLITTGRLGDIHGRKKVFLIGVAGFTLASAAAGLAPTADVLVISRLVQGLFAATMVPQVLSIIQVLYAPRERAGVLGAFGAVTGTAAVAGPLLGGILTTYDVLGLEWRSIFVINIPVGIVLLVAGAILIPESHARERVRLDLRGAALISVALFLAVFALIEGRPEGWPVWIWAMLTVSIVLLVVFVLAQRRLEAAGGAPLVPPTLFRDRGFSAGMVTAFAFFGSIGAYFFVIVIYLQVGLGFTPIGAAVSTLPFSIGAFLASGASVPLVAKLGKGLVFVGLVAFASAVAWTGQTVAHHGDALGKADLIGPMLLGGAGLAFAAIPLLDVALANIDVRYAGAASGVFGTFQQVGAALLLAVVGVVFFETAGTVFSPAVLRDALLTALWVPGVSLGVAALASLLLPSVAAVRRHKELADALDLAAVAEQPA</sequence>
<dbReference type="GO" id="GO:0022857">
    <property type="term" value="F:transmembrane transporter activity"/>
    <property type="evidence" value="ECO:0007669"/>
    <property type="project" value="InterPro"/>
</dbReference>
<evidence type="ECO:0000313" key="8">
    <source>
        <dbReference type="Proteomes" id="UP000198649"/>
    </source>
</evidence>
<dbReference type="InterPro" id="IPR036259">
    <property type="entry name" value="MFS_trans_sf"/>
</dbReference>
<feature type="transmembrane region" description="Helical" evidence="5">
    <location>
        <begin position="291"/>
        <end position="313"/>
    </location>
</feature>
<evidence type="ECO:0000256" key="2">
    <source>
        <dbReference type="ARBA" id="ARBA00022692"/>
    </source>
</evidence>
<dbReference type="PANTHER" id="PTHR42718">
    <property type="entry name" value="MAJOR FACILITATOR SUPERFAMILY MULTIDRUG TRANSPORTER MFSC"/>
    <property type="match status" value="1"/>
</dbReference>
<gene>
    <name evidence="7" type="ORF">SAMN05216561_103175</name>
</gene>
<feature type="transmembrane region" description="Helical" evidence="5">
    <location>
        <begin position="357"/>
        <end position="380"/>
    </location>
</feature>
<evidence type="ECO:0000259" key="6">
    <source>
        <dbReference type="PROSITE" id="PS50850"/>
    </source>
</evidence>
<dbReference type="Proteomes" id="UP000198649">
    <property type="component" value="Unassembled WGS sequence"/>
</dbReference>
<feature type="transmembrane region" description="Helical" evidence="5">
    <location>
        <begin position="66"/>
        <end position="84"/>
    </location>
</feature>
<proteinExistence type="predicted"/>
<evidence type="ECO:0000256" key="4">
    <source>
        <dbReference type="ARBA" id="ARBA00023136"/>
    </source>
</evidence>
<feature type="transmembrane region" description="Helical" evidence="5">
    <location>
        <begin position="158"/>
        <end position="179"/>
    </location>
</feature>
<dbReference type="PRINTS" id="PR01036">
    <property type="entry name" value="TCRTETB"/>
</dbReference>
<dbReference type="STRING" id="1005945.SAMN05216561_103175"/>
<keyword evidence="8" id="KW-1185">Reference proteome</keyword>
<dbReference type="InterPro" id="IPR020846">
    <property type="entry name" value="MFS_dom"/>
</dbReference>